<proteinExistence type="predicted"/>
<sequence>MIIFRKWNWYNQNKDHHAFRTDMERYSLLTWLQTVADKRVLDLASGAGNYSRMFCRLGARQVIGIDASAEMVAAARKYTPEVMPVTYYNQYCGQFSENSILMHQGLCHKGRDLIRSLGFNPRSLLRRTQELT</sequence>
<evidence type="ECO:0000259" key="1">
    <source>
        <dbReference type="Pfam" id="PF13649"/>
    </source>
</evidence>
<dbReference type="Pfam" id="PF13649">
    <property type="entry name" value="Methyltransf_25"/>
    <property type="match status" value="1"/>
</dbReference>
<dbReference type="CDD" id="cd02440">
    <property type="entry name" value="AdoMet_MTases"/>
    <property type="match status" value="1"/>
</dbReference>
<accession>A0A081N761</accession>
<organism evidence="2 3">
    <name type="scientific">Endozoicomonas montiporae</name>
    <dbReference type="NCBI Taxonomy" id="1027273"/>
    <lineage>
        <taxon>Bacteria</taxon>
        <taxon>Pseudomonadati</taxon>
        <taxon>Pseudomonadota</taxon>
        <taxon>Gammaproteobacteria</taxon>
        <taxon>Oceanospirillales</taxon>
        <taxon>Endozoicomonadaceae</taxon>
        <taxon>Endozoicomonas</taxon>
    </lineage>
</organism>
<dbReference type="Proteomes" id="UP000028006">
    <property type="component" value="Unassembled WGS sequence"/>
</dbReference>
<comment type="caution">
    <text evidence="2">The sequence shown here is derived from an EMBL/GenBank/DDBJ whole genome shotgun (WGS) entry which is preliminary data.</text>
</comment>
<dbReference type="RefSeq" id="WP_034874105.1">
    <property type="nucleotide sequence ID" value="NZ_JOKG01000002.1"/>
</dbReference>
<gene>
    <name evidence="2" type="ORF">GZ77_07690</name>
</gene>
<protein>
    <recommendedName>
        <fullName evidence="1">Methyltransferase domain-containing protein</fullName>
    </recommendedName>
</protein>
<dbReference type="InterPro" id="IPR041698">
    <property type="entry name" value="Methyltransf_25"/>
</dbReference>
<keyword evidence="3" id="KW-1185">Reference proteome</keyword>
<name>A0A081N761_9GAMM</name>
<dbReference type="Gene3D" id="3.40.50.150">
    <property type="entry name" value="Vaccinia Virus protein VP39"/>
    <property type="match status" value="1"/>
</dbReference>
<feature type="domain" description="Methyltransferase" evidence="1">
    <location>
        <begin position="40"/>
        <end position="89"/>
    </location>
</feature>
<evidence type="ECO:0000313" key="2">
    <source>
        <dbReference type="EMBL" id="KEQ14284.1"/>
    </source>
</evidence>
<dbReference type="SUPFAM" id="SSF53335">
    <property type="entry name" value="S-adenosyl-L-methionine-dependent methyltransferases"/>
    <property type="match status" value="1"/>
</dbReference>
<dbReference type="InterPro" id="IPR029063">
    <property type="entry name" value="SAM-dependent_MTases_sf"/>
</dbReference>
<evidence type="ECO:0000313" key="3">
    <source>
        <dbReference type="Proteomes" id="UP000028006"/>
    </source>
</evidence>
<dbReference type="EMBL" id="JOKG01000002">
    <property type="protein sequence ID" value="KEQ14284.1"/>
    <property type="molecule type" value="Genomic_DNA"/>
</dbReference>
<dbReference type="AlphaFoldDB" id="A0A081N761"/>
<reference evidence="2 3" key="1">
    <citation type="submission" date="2014-06" db="EMBL/GenBank/DDBJ databases">
        <title>Whole Genome Sequences of Three Symbiotic Endozoicomonas Bacteria.</title>
        <authorList>
            <person name="Neave M.J."/>
            <person name="Apprill A."/>
            <person name="Voolstra C.R."/>
        </authorList>
    </citation>
    <scope>NUCLEOTIDE SEQUENCE [LARGE SCALE GENOMIC DNA]</scope>
    <source>
        <strain evidence="2 3">LMG 24815</strain>
    </source>
</reference>